<organism evidence="1">
    <name type="scientific">Indivirus ILV1</name>
    <dbReference type="NCBI Taxonomy" id="1977633"/>
    <lineage>
        <taxon>Viruses</taxon>
        <taxon>Varidnaviria</taxon>
        <taxon>Bamfordvirae</taxon>
        <taxon>Nucleocytoviricota</taxon>
        <taxon>Megaviricetes</taxon>
        <taxon>Imitervirales</taxon>
        <taxon>Mimiviridae</taxon>
        <taxon>Klosneuvirinae</taxon>
        <taxon>Indivirus</taxon>
    </lineage>
</organism>
<gene>
    <name evidence="1" type="ORF">Indivirus_3_9</name>
</gene>
<sequence length="217" mass="25076">MSLNNILLISIVLVVVLWIMSTKENFDNTIHPHIGESPKIPEIPTIPSSQKTNCPIQKSDLQTEYYIRKNLINPSFCPRPVKSIKQFNKDFFDFRDKFTNENSSNRPDSVDKVLNLYLSGDLGQAREMGQNMKIKDLFDHVTDCGPNLYERQCVRLPDFDNTMHDDYNANIVTGMSTTRDNWEYPGERPINGGSLEYGIYPHDQEYLRQMPALQNLK</sequence>
<evidence type="ECO:0000313" key="1">
    <source>
        <dbReference type="EMBL" id="ARF09760.1"/>
    </source>
</evidence>
<protein>
    <submittedName>
        <fullName evidence="1">Uncharacterized protein</fullName>
    </submittedName>
</protein>
<proteinExistence type="predicted"/>
<accession>A0A1V0SDF9</accession>
<reference evidence="1" key="1">
    <citation type="journal article" date="2017" name="Science">
        <title>Giant viruses with an expanded complement of translation system components.</title>
        <authorList>
            <person name="Schulz F."/>
            <person name="Yutin N."/>
            <person name="Ivanova N.N."/>
            <person name="Ortega D.R."/>
            <person name="Lee T.K."/>
            <person name="Vierheilig J."/>
            <person name="Daims H."/>
            <person name="Horn M."/>
            <person name="Wagner M."/>
            <person name="Jensen G.J."/>
            <person name="Kyrpides N.C."/>
            <person name="Koonin E.V."/>
            <person name="Woyke T."/>
        </authorList>
    </citation>
    <scope>NUCLEOTIDE SEQUENCE</scope>
    <source>
        <strain evidence="1">ILV1</strain>
    </source>
</reference>
<name>A0A1V0SDF9_9VIRU</name>
<dbReference type="EMBL" id="KY684087">
    <property type="protein sequence ID" value="ARF09760.1"/>
    <property type="molecule type" value="Genomic_DNA"/>
</dbReference>